<evidence type="ECO:0000256" key="1">
    <source>
        <dbReference type="ARBA" id="ARBA00022741"/>
    </source>
</evidence>
<organism evidence="4 5">
    <name type="scientific">Paracoccidioides brasiliensis</name>
    <dbReference type="NCBI Taxonomy" id="121759"/>
    <lineage>
        <taxon>Eukaryota</taxon>
        <taxon>Fungi</taxon>
        <taxon>Dikarya</taxon>
        <taxon>Ascomycota</taxon>
        <taxon>Pezizomycotina</taxon>
        <taxon>Eurotiomycetes</taxon>
        <taxon>Eurotiomycetidae</taxon>
        <taxon>Onygenales</taxon>
        <taxon>Ajellomycetaceae</taxon>
        <taxon>Paracoccidioides</taxon>
    </lineage>
</organism>
<dbReference type="VEuPathDB" id="FungiDB:PADG_07336"/>
<proteinExistence type="predicted"/>
<dbReference type="Gene3D" id="1.10.1580.10">
    <property type="match status" value="1"/>
</dbReference>
<dbReference type="Pfam" id="PF01926">
    <property type="entry name" value="MMR_HSR1"/>
    <property type="match status" value="1"/>
</dbReference>
<dbReference type="Gene3D" id="3.40.50.300">
    <property type="entry name" value="P-loop containing nucleotide triphosphate hydrolases"/>
    <property type="match status" value="1"/>
</dbReference>
<dbReference type="GO" id="GO:0005739">
    <property type="term" value="C:mitochondrion"/>
    <property type="evidence" value="ECO:0007669"/>
    <property type="project" value="TreeGrafter"/>
</dbReference>
<dbReference type="EMBL" id="LZYO01000057">
    <property type="protein sequence ID" value="ODH39097.1"/>
    <property type="molecule type" value="Genomic_DNA"/>
</dbReference>
<evidence type="ECO:0000256" key="2">
    <source>
        <dbReference type="ARBA" id="ARBA00023134"/>
    </source>
</evidence>
<comment type="caution">
    <text evidence="4">The sequence shown here is derived from an EMBL/GenBank/DDBJ whole genome shotgun (WGS) entry which is preliminary data.</text>
</comment>
<dbReference type="AlphaFoldDB" id="A0A1D2JJV5"/>
<feature type="domain" description="G" evidence="3">
    <location>
        <begin position="135"/>
        <end position="204"/>
    </location>
</feature>
<dbReference type="GO" id="GO:0003924">
    <property type="term" value="F:GTPase activity"/>
    <property type="evidence" value="ECO:0007669"/>
    <property type="project" value="TreeGrafter"/>
</dbReference>
<dbReference type="SUPFAM" id="SSF52540">
    <property type="entry name" value="P-loop containing nucleoside triphosphate hydrolases"/>
    <property type="match status" value="1"/>
</dbReference>
<dbReference type="InterPro" id="IPR006073">
    <property type="entry name" value="GTP-bd"/>
</dbReference>
<sequence length="351" mass="39639">MMASTFVPRRFFPAIDSIPRTYFLGHHKAALERMKNMLSTIDHVIECRDFRIPATSINPLFEEALGEKSRWIIYTKRDLGGDLRLENQKREKMIQRWNRGSKVFFASQFNNNTIVPIVKSLKRHPFNIHKITGVRILVVGMPNVGKSSLINALRKYAMKRKNKVARTGADPGVTRRVGTGIKIIERSRGSVYVHDTPGVFVPYMPDSESMLKLGICGCLKHSIIPIITLADYLLYQINLHKPSIYAKYSPPTNDIVHFLEAFAAKTGSLAKGGIPNIDIAADKMIRMFQNGKLGTFIMDDILSVTLQLKEERLAAMGGSLNQAKKAEKLEKKGSNSDIVQTEVETYRRVDY</sequence>
<dbReference type="InterPro" id="IPR027417">
    <property type="entry name" value="P-loop_NTPase"/>
</dbReference>
<keyword evidence="2" id="KW-0342">GTP-binding</keyword>
<dbReference type="Proteomes" id="UP000242814">
    <property type="component" value="Unassembled WGS sequence"/>
</dbReference>
<reference evidence="4 5" key="1">
    <citation type="submission" date="2016-06" db="EMBL/GenBank/DDBJ databases">
        <authorList>
            <person name="Kjaerup R.B."/>
            <person name="Dalgaard T.S."/>
            <person name="Juul-Madsen H.R."/>
        </authorList>
    </citation>
    <scope>NUCLEOTIDE SEQUENCE [LARGE SCALE GENOMIC DNA]</scope>
    <source>
        <strain evidence="4 5">Pb300</strain>
    </source>
</reference>
<evidence type="ECO:0000313" key="5">
    <source>
        <dbReference type="Proteomes" id="UP000242814"/>
    </source>
</evidence>
<gene>
    <name evidence="4" type="ORF">ACO22_02029</name>
</gene>
<dbReference type="PANTHER" id="PTHR45782:SF4">
    <property type="entry name" value="MITOCHONDRIAL RIBOSOME-ASSOCIATED GTPASE 1"/>
    <property type="match status" value="1"/>
</dbReference>
<evidence type="ECO:0000313" key="4">
    <source>
        <dbReference type="EMBL" id="ODH39097.1"/>
    </source>
</evidence>
<dbReference type="InterPro" id="IPR023179">
    <property type="entry name" value="GTP-bd_ortho_bundle_sf"/>
</dbReference>
<evidence type="ECO:0000259" key="3">
    <source>
        <dbReference type="Pfam" id="PF01926"/>
    </source>
</evidence>
<dbReference type="PANTHER" id="PTHR45782">
    <property type="entry name" value="MITOCHONDRIAL RIBOSOME-ASSOCIATED GTPASE 1"/>
    <property type="match status" value="1"/>
</dbReference>
<keyword evidence="1" id="KW-0547">Nucleotide-binding</keyword>
<name>A0A1D2JJV5_PARBR</name>
<dbReference type="GO" id="GO:0005525">
    <property type="term" value="F:GTP binding"/>
    <property type="evidence" value="ECO:0007669"/>
    <property type="project" value="UniProtKB-KW"/>
</dbReference>
<protein>
    <recommendedName>
        <fullName evidence="3">G domain-containing protein</fullName>
    </recommendedName>
</protein>
<dbReference type="VEuPathDB" id="FungiDB:PABG_03886"/>
<accession>A0A1D2JJV5</accession>
<dbReference type="GO" id="GO:0032543">
    <property type="term" value="P:mitochondrial translation"/>
    <property type="evidence" value="ECO:0007669"/>
    <property type="project" value="TreeGrafter"/>
</dbReference>